<name>A0ACC0W1I9_9STRA</name>
<evidence type="ECO:0000313" key="1">
    <source>
        <dbReference type="EMBL" id="KAI9912622.1"/>
    </source>
</evidence>
<accession>A0ACC0W1I9</accession>
<organism evidence="1 2">
    <name type="scientific">Peronosclerospora sorghi</name>
    <dbReference type="NCBI Taxonomy" id="230839"/>
    <lineage>
        <taxon>Eukaryota</taxon>
        <taxon>Sar</taxon>
        <taxon>Stramenopiles</taxon>
        <taxon>Oomycota</taxon>
        <taxon>Peronosporomycetes</taxon>
        <taxon>Peronosporales</taxon>
        <taxon>Peronosporaceae</taxon>
        <taxon>Peronosclerospora</taxon>
    </lineage>
</organism>
<sequence>MEVKFLLGRTWMSMFYHVLRLVLFDMDAFEFAKDKIIMEAETQVCFDYPESAKATAYHEVGHALVAINTPGAHPVYKATIIPRAQALGMVSQLPEGDQRRFR</sequence>
<proteinExistence type="predicted"/>
<evidence type="ECO:0000313" key="2">
    <source>
        <dbReference type="Proteomes" id="UP001163321"/>
    </source>
</evidence>
<protein>
    <submittedName>
        <fullName evidence="1">Uncharacterized protein</fullName>
    </submittedName>
</protein>
<reference evidence="1 2" key="1">
    <citation type="journal article" date="2022" name="bioRxiv">
        <title>The genome of the oomycete Peronosclerospora sorghi, a cosmopolitan pathogen of maize and sorghum, is inflated with dispersed pseudogenes.</title>
        <authorList>
            <person name="Fletcher K."/>
            <person name="Martin F."/>
            <person name="Isakeit T."/>
            <person name="Cavanaugh K."/>
            <person name="Magill C."/>
            <person name="Michelmore R."/>
        </authorList>
    </citation>
    <scope>NUCLEOTIDE SEQUENCE [LARGE SCALE GENOMIC DNA]</scope>
    <source>
        <strain evidence="1">P6</strain>
    </source>
</reference>
<dbReference type="Proteomes" id="UP001163321">
    <property type="component" value="Chromosome 4"/>
</dbReference>
<comment type="caution">
    <text evidence="1">The sequence shown here is derived from an EMBL/GenBank/DDBJ whole genome shotgun (WGS) entry which is preliminary data.</text>
</comment>
<dbReference type="EMBL" id="CM047583">
    <property type="protein sequence ID" value="KAI9912622.1"/>
    <property type="molecule type" value="Genomic_DNA"/>
</dbReference>
<gene>
    <name evidence="1" type="ORF">PsorP6_005939</name>
</gene>
<keyword evidence="2" id="KW-1185">Reference proteome</keyword>